<dbReference type="InterPro" id="IPR003107">
    <property type="entry name" value="HAT"/>
</dbReference>
<evidence type="ECO:0000256" key="2">
    <source>
        <dbReference type="ARBA" id="ARBA00022664"/>
    </source>
</evidence>
<proteinExistence type="predicted"/>
<keyword evidence="7" id="KW-1185">Reference proteome</keyword>
<organism evidence="6 7">
    <name type="scientific">Platanthera guangdongensis</name>
    <dbReference type="NCBI Taxonomy" id="2320717"/>
    <lineage>
        <taxon>Eukaryota</taxon>
        <taxon>Viridiplantae</taxon>
        <taxon>Streptophyta</taxon>
        <taxon>Embryophyta</taxon>
        <taxon>Tracheophyta</taxon>
        <taxon>Spermatophyta</taxon>
        <taxon>Magnoliopsida</taxon>
        <taxon>Liliopsida</taxon>
        <taxon>Asparagales</taxon>
        <taxon>Orchidaceae</taxon>
        <taxon>Orchidoideae</taxon>
        <taxon>Orchideae</taxon>
        <taxon>Orchidinae</taxon>
        <taxon>Platanthera</taxon>
    </lineage>
</organism>
<evidence type="ECO:0000256" key="5">
    <source>
        <dbReference type="ARBA" id="ARBA00023242"/>
    </source>
</evidence>
<dbReference type="SUPFAM" id="SSF48452">
    <property type="entry name" value="TPR-like"/>
    <property type="match status" value="1"/>
</dbReference>
<gene>
    <name evidence="6" type="ORF">KSP40_PGU005088</name>
</gene>
<dbReference type="PANTHER" id="PTHR17204">
    <property type="entry name" value="PRE-MRNA PROCESSING PROTEIN PRP39-RELATED"/>
    <property type="match status" value="1"/>
</dbReference>
<keyword evidence="2" id="KW-0507">mRNA processing</keyword>
<keyword evidence="3" id="KW-0677">Repeat</keyword>
<dbReference type="InterPro" id="IPR059164">
    <property type="entry name" value="HAT_PRP39_C"/>
</dbReference>
<dbReference type="InterPro" id="IPR011990">
    <property type="entry name" value="TPR-like_helical_dom_sf"/>
</dbReference>
<keyword evidence="4" id="KW-0508">mRNA splicing</keyword>
<dbReference type="SMART" id="SM00386">
    <property type="entry name" value="HAT"/>
    <property type="match status" value="2"/>
</dbReference>
<evidence type="ECO:0000313" key="7">
    <source>
        <dbReference type="Proteomes" id="UP001412067"/>
    </source>
</evidence>
<dbReference type="EMBL" id="JBBWWR010000010">
    <property type="protein sequence ID" value="KAK8960414.1"/>
    <property type="molecule type" value="Genomic_DNA"/>
</dbReference>
<sequence>MNHVDGGGRFSRGLQFSMRILIGGERDLRQKQKTNDVSFAKCDACSNDISRIEDPLPWIDLEETWRGNCFNKSDWDGDEKLKFDELDFRVSVPQKNMLIVPQNRSSSHTNHIFPIYVVPVTERERRVGRMKLGKNRRATMAAGVEGGKVSGAGDQKQQRWVWVTRSELRRWWRGQNLQNYIKLEESCCDPARVQVLYERAVTDFPVSTDLWLAYTSYVDRTLKVSNIVKDVYSRATRNCTWMGELWVNYMLALERMSASEKEQSTVGTFIHISV</sequence>
<dbReference type="Gene3D" id="1.25.40.10">
    <property type="entry name" value="Tetratricopeptide repeat domain"/>
    <property type="match status" value="1"/>
</dbReference>
<evidence type="ECO:0000256" key="4">
    <source>
        <dbReference type="ARBA" id="ARBA00023187"/>
    </source>
</evidence>
<reference evidence="6 7" key="1">
    <citation type="journal article" date="2022" name="Nat. Plants">
        <title>Genomes of leafy and leafless Platanthera orchids illuminate the evolution of mycoheterotrophy.</title>
        <authorList>
            <person name="Li M.H."/>
            <person name="Liu K.W."/>
            <person name="Li Z."/>
            <person name="Lu H.C."/>
            <person name="Ye Q.L."/>
            <person name="Zhang D."/>
            <person name="Wang J.Y."/>
            <person name="Li Y.F."/>
            <person name="Zhong Z.M."/>
            <person name="Liu X."/>
            <person name="Yu X."/>
            <person name="Liu D.K."/>
            <person name="Tu X.D."/>
            <person name="Liu B."/>
            <person name="Hao Y."/>
            <person name="Liao X.Y."/>
            <person name="Jiang Y.T."/>
            <person name="Sun W.H."/>
            <person name="Chen J."/>
            <person name="Chen Y.Q."/>
            <person name="Ai Y."/>
            <person name="Zhai J.W."/>
            <person name="Wu S.S."/>
            <person name="Zhou Z."/>
            <person name="Hsiao Y.Y."/>
            <person name="Wu W.L."/>
            <person name="Chen Y.Y."/>
            <person name="Lin Y.F."/>
            <person name="Hsu J.L."/>
            <person name="Li C.Y."/>
            <person name="Wang Z.W."/>
            <person name="Zhao X."/>
            <person name="Zhong W.Y."/>
            <person name="Ma X.K."/>
            <person name="Ma L."/>
            <person name="Huang J."/>
            <person name="Chen G.Z."/>
            <person name="Huang M.Z."/>
            <person name="Huang L."/>
            <person name="Peng D.H."/>
            <person name="Luo Y.B."/>
            <person name="Zou S.Q."/>
            <person name="Chen S.P."/>
            <person name="Lan S."/>
            <person name="Tsai W.C."/>
            <person name="Van de Peer Y."/>
            <person name="Liu Z.J."/>
        </authorList>
    </citation>
    <scope>NUCLEOTIDE SEQUENCE [LARGE SCALE GENOMIC DNA]</scope>
    <source>
        <strain evidence="6">Lor288</strain>
    </source>
</reference>
<comment type="subcellular location">
    <subcellularLocation>
        <location evidence="1">Nucleus</location>
    </subcellularLocation>
</comment>
<dbReference type="PANTHER" id="PTHR17204:SF25">
    <property type="entry name" value="RRM DOMAIN-CONTAINING PROTEIN"/>
    <property type="match status" value="1"/>
</dbReference>
<keyword evidence="5" id="KW-0539">Nucleus</keyword>
<dbReference type="Proteomes" id="UP001412067">
    <property type="component" value="Unassembled WGS sequence"/>
</dbReference>
<dbReference type="Pfam" id="PF23241">
    <property type="entry name" value="HAT_PRP39_C"/>
    <property type="match status" value="1"/>
</dbReference>
<evidence type="ECO:0000256" key="3">
    <source>
        <dbReference type="ARBA" id="ARBA00022737"/>
    </source>
</evidence>
<name>A0ABR2M9R7_9ASPA</name>
<evidence type="ECO:0000313" key="6">
    <source>
        <dbReference type="EMBL" id="KAK8960414.1"/>
    </source>
</evidence>
<accession>A0ABR2M9R7</accession>
<protein>
    <submittedName>
        <fullName evidence="6">Uncharacterized protein</fullName>
    </submittedName>
</protein>
<evidence type="ECO:0000256" key="1">
    <source>
        <dbReference type="ARBA" id="ARBA00004123"/>
    </source>
</evidence>
<comment type="caution">
    <text evidence="6">The sequence shown here is derived from an EMBL/GenBank/DDBJ whole genome shotgun (WGS) entry which is preliminary data.</text>
</comment>